<dbReference type="InterPro" id="IPR019811">
    <property type="entry name" value="HDH_CS"/>
</dbReference>
<proteinExistence type="inferred from homology"/>
<evidence type="ECO:0000256" key="1">
    <source>
        <dbReference type="ARBA" id="ARBA00001920"/>
    </source>
</evidence>
<keyword evidence="5" id="KW-0028">Amino-acid biosynthesis</keyword>
<accession>A0ABU0W988</accession>
<dbReference type="InterPro" id="IPR011147">
    <property type="entry name" value="Bifunc_Aspkin/hSer_DH"/>
</dbReference>
<evidence type="ECO:0000313" key="16">
    <source>
        <dbReference type="EMBL" id="MDQ2069555.1"/>
    </source>
</evidence>
<comment type="pathway">
    <text evidence="2">Amino-acid biosynthesis; L-threonine biosynthesis; L-threonine from L-aspartate: step 3/5.</text>
</comment>
<dbReference type="InterPro" id="IPR001342">
    <property type="entry name" value="HDH_cat"/>
</dbReference>
<evidence type="ECO:0000256" key="3">
    <source>
        <dbReference type="ARBA" id="ARBA00005062"/>
    </source>
</evidence>
<dbReference type="InterPro" id="IPR005106">
    <property type="entry name" value="Asp/hSer_DH_NAD-bd"/>
</dbReference>
<dbReference type="EMBL" id="JAVDDT010000003">
    <property type="protein sequence ID" value="MDQ2069555.1"/>
    <property type="molecule type" value="Genomic_DNA"/>
</dbReference>
<comment type="cofactor">
    <cofactor evidence="1">
        <name>a metal cation</name>
        <dbReference type="ChEBI" id="CHEBI:25213"/>
    </cofactor>
</comment>
<dbReference type="Pfam" id="PF00742">
    <property type="entry name" value="Homoserine_dh"/>
    <property type="match status" value="1"/>
</dbReference>
<gene>
    <name evidence="16" type="ORF">RBH19_06700</name>
</gene>
<dbReference type="SUPFAM" id="SSF55347">
    <property type="entry name" value="Glyceraldehyde-3-phosphate dehydrogenase-like, C-terminal domain"/>
    <property type="match status" value="1"/>
</dbReference>
<evidence type="ECO:0000256" key="2">
    <source>
        <dbReference type="ARBA" id="ARBA00005056"/>
    </source>
</evidence>
<feature type="domain" description="Homoserine dehydrogenase catalytic" evidence="14">
    <location>
        <begin position="163"/>
        <end position="353"/>
    </location>
</feature>
<evidence type="ECO:0000259" key="14">
    <source>
        <dbReference type="Pfam" id="PF00742"/>
    </source>
</evidence>
<keyword evidence="6" id="KW-0791">Threonine biosynthesis</keyword>
<dbReference type="Proteomes" id="UP001239019">
    <property type="component" value="Unassembled WGS sequence"/>
</dbReference>
<dbReference type="PANTHER" id="PTHR43070:SF3">
    <property type="entry name" value="HOMOSERINE DEHYDROGENASE"/>
    <property type="match status" value="1"/>
</dbReference>
<keyword evidence="8" id="KW-0560">Oxidoreductase</keyword>
<evidence type="ECO:0000256" key="11">
    <source>
        <dbReference type="ARBA" id="ARBA00049031"/>
    </source>
</evidence>
<comment type="catalytic activity">
    <reaction evidence="10">
        <text>L-homoserine + NADP(+) = L-aspartate 4-semialdehyde + NADPH + H(+)</text>
        <dbReference type="Rhea" id="RHEA:15761"/>
        <dbReference type="ChEBI" id="CHEBI:15378"/>
        <dbReference type="ChEBI" id="CHEBI:57476"/>
        <dbReference type="ChEBI" id="CHEBI:57783"/>
        <dbReference type="ChEBI" id="CHEBI:58349"/>
        <dbReference type="ChEBI" id="CHEBI:537519"/>
        <dbReference type="EC" id="1.1.1.3"/>
    </reaction>
    <physiologicalReaction direction="right-to-left" evidence="10">
        <dbReference type="Rhea" id="RHEA:15763"/>
    </physiologicalReaction>
</comment>
<feature type="domain" description="Aspartate/homoserine dehydrogenase NAD-binding" evidence="15">
    <location>
        <begin position="37"/>
        <end position="150"/>
    </location>
</feature>
<comment type="pathway">
    <text evidence="3">Amino-acid biosynthesis; L-methionine biosynthesis via de novo pathway; L-homoserine from L-aspartate: step 3/3.</text>
</comment>
<evidence type="ECO:0000256" key="13">
    <source>
        <dbReference type="SAM" id="MobiDB-lite"/>
    </source>
</evidence>
<dbReference type="Gene3D" id="3.40.50.720">
    <property type="entry name" value="NAD(P)-binding Rossmann-like Domain"/>
    <property type="match status" value="1"/>
</dbReference>
<dbReference type="PROSITE" id="PS01042">
    <property type="entry name" value="HOMOSER_DHGENASE"/>
    <property type="match status" value="1"/>
</dbReference>
<dbReference type="Pfam" id="PF03447">
    <property type="entry name" value="NAD_binding_3"/>
    <property type="match status" value="1"/>
</dbReference>
<dbReference type="SUPFAM" id="SSF51735">
    <property type="entry name" value="NAD(P)-binding Rossmann-fold domains"/>
    <property type="match status" value="1"/>
</dbReference>
<evidence type="ECO:0000256" key="5">
    <source>
        <dbReference type="ARBA" id="ARBA00022605"/>
    </source>
</evidence>
<evidence type="ECO:0000256" key="9">
    <source>
        <dbReference type="ARBA" id="ARBA00023167"/>
    </source>
</evidence>
<comment type="catalytic activity">
    <reaction evidence="11">
        <text>L-homoserine + NAD(+) = L-aspartate 4-semialdehyde + NADH + H(+)</text>
        <dbReference type="Rhea" id="RHEA:15757"/>
        <dbReference type="ChEBI" id="CHEBI:15378"/>
        <dbReference type="ChEBI" id="CHEBI:57476"/>
        <dbReference type="ChEBI" id="CHEBI:57540"/>
        <dbReference type="ChEBI" id="CHEBI:57945"/>
        <dbReference type="ChEBI" id="CHEBI:537519"/>
        <dbReference type="EC" id="1.1.1.3"/>
    </reaction>
    <physiologicalReaction direction="right-to-left" evidence="11">
        <dbReference type="Rhea" id="RHEA:15759"/>
    </physiologicalReaction>
</comment>
<evidence type="ECO:0000259" key="15">
    <source>
        <dbReference type="Pfam" id="PF03447"/>
    </source>
</evidence>
<comment type="similarity">
    <text evidence="12">Belongs to the homoserine dehydrogenase family.</text>
</comment>
<reference evidence="16 17" key="1">
    <citation type="submission" date="2023-08" db="EMBL/GenBank/DDBJ databases">
        <title>Whole-genome sequencing of halo(alkali)philic microorganisms from hypersaline lakes.</title>
        <authorList>
            <person name="Sorokin D.Y."/>
            <person name="Abbas B."/>
            <person name="Merkel A.Y."/>
        </authorList>
    </citation>
    <scope>NUCLEOTIDE SEQUENCE [LARGE SCALE GENOMIC DNA]</scope>
    <source>
        <strain evidence="16 17">AB-CW4</strain>
    </source>
</reference>
<keyword evidence="9" id="KW-0486">Methionine biosynthesis</keyword>
<evidence type="ECO:0000256" key="7">
    <source>
        <dbReference type="ARBA" id="ARBA00022857"/>
    </source>
</evidence>
<feature type="compositionally biased region" description="Polar residues" evidence="13">
    <location>
        <begin position="1"/>
        <end position="16"/>
    </location>
</feature>
<keyword evidence="7" id="KW-0521">NADP</keyword>
<dbReference type="Gene3D" id="3.30.360.10">
    <property type="entry name" value="Dihydrodipicolinate Reductase, domain 2"/>
    <property type="match status" value="1"/>
</dbReference>
<keyword evidence="17" id="KW-1185">Reference proteome</keyword>
<dbReference type="PANTHER" id="PTHR43070">
    <property type="match status" value="1"/>
</dbReference>
<organism evidence="16 17">
    <name type="scientific">Natronospira bacteriovora</name>
    <dbReference type="NCBI Taxonomy" id="3069753"/>
    <lineage>
        <taxon>Bacteria</taxon>
        <taxon>Pseudomonadati</taxon>
        <taxon>Pseudomonadota</taxon>
        <taxon>Gammaproteobacteria</taxon>
        <taxon>Natronospirales</taxon>
        <taxon>Natronospiraceae</taxon>
        <taxon>Natronospira</taxon>
    </lineage>
</organism>
<sequence length="364" mass="39505">MISPSTFTDHPSTLPASTRRPVRRDWSVNLALIGHSGQVGSALLHRLQQLTGLEVELKTVINRRQTGHREDGELQLVPRASDDLDQLMQSLRRAGRPALIIDCTADAGITELYPRWLRHGIGVVTPNKHGLSGDRLLYERIQATARLGRAPLRYSATVGAGLPILRTLARLRLAGDPPRAMEAALSGTLAHVLAQVSQGERFSAAVEDARRKGFTEPNPLEDLSGRDVARKLTIMLREAGFPDVVIQREGLVPDEWLTAPDGAQRLEQLDALWMDRQTAARRAGERWVYAARFDGRRARVGPVTVPADHPLAGLSGSGNLVRLQLATNPNTPLDVFGPGAGVAVTASAVMADVAEAVATFNERN</sequence>
<dbReference type="RefSeq" id="WP_306728053.1">
    <property type="nucleotide sequence ID" value="NZ_JAVDDT010000003.1"/>
</dbReference>
<protein>
    <recommendedName>
        <fullName evidence="4">homoserine dehydrogenase</fullName>
        <ecNumber evidence="4">1.1.1.3</ecNumber>
    </recommendedName>
</protein>
<evidence type="ECO:0000256" key="10">
    <source>
        <dbReference type="ARBA" id="ARBA00048841"/>
    </source>
</evidence>
<comment type="caution">
    <text evidence="16">The sequence shown here is derived from an EMBL/GenBank/DDBJ whole genome shotgun (WGS) entry which is preliminary data.</text>
</comment>
<evidence type="ECO:0000256" key="8">
    <source>
        <dbReference type="ARBA" id="ARBA00023002"/>
    </source>
</evidence>
<dbReference type="InterPro" id="IPR036291">
    <property type="entry name" value="NAD(P)-bd_dom_sf"/>
</dbReference>
<feature type="region of interest" description="Disordered" evidence="13">
    <location>
        <begin position="1"/>
        <end position="20"/>
    </location>
</feature>
<evidence type="ECO:0000256" key="12">
    <source>
        <dbReference type="RuleBase" id="RU004171"/>
    </source>
</evidence>
<dbReference type="EC" id="1.1.1.3" evidence="4"/>
<evidence type="ECO:0000256" key="6">
    <source>
        <dbReference type="ARBA" id="ARBA00022697"/>
    </source>
</evidence>
<evidence type="ECO:0000256" key="4">
    <source>
        <dbReference type="ARBA" id="ARBA00013213"/>
    </source>
</evidence>
<name>A0ABU0W988_9GAMM</name>
<evidence type="ECO:0000313" key="17">
    <source>
        <dbReference type="Proteomes" id="UP001239019"/>
    </source>
</evidence>